<dbReference type="InterPro" id="IPR058163">
    <property type="entry name" value="LysR-type_TF_proteobact-type"/>
</dbReference>
<accession>A0AAW8CNH9</accession>
<evidence type="ECO:0000313" key="7">
    <source>
        <dbReference type="Proteomes" id="UP001230466"/>
    </source>
</evidence>
<dbReference type="PROSITE" id="PS50931">
    <property type="entry name" value="HTH_LYSR"/>
    <property type="match status" value="1"/>
</dbReference>
<dbReference type="Pfam" id="PF00126">
    <property type="entry name" value="HTH_1"/>
    <property type="match status" value="1"/>
</dbReference>
<dbReference type="GO" id="GO:0003700">
    <property type="term" value="F:DNA-binding transcription factor activity"/>
    <property type="evidence" value="ECO:0007669"/>
    <property type="project" value="InterPro"/>
</dbReference>
<dbReference type="Proteomes" id="UP001230466">
    <property type="component" value="Unassembled WGS sequence"/>
</dbReference>
<feature type="domain" description="HTH lysR-type" evidence="5">
    <location>
        <begin position="1"/>
        <end position="57"/>
    </location>
</feature>
<dbReference type="RefSeq" id="WP_211597486.1">
    <property type="nucleotide sequence ID" value="NZ_JAGRQI010000005.1"/>
</dbReference>
<organism evidence="6 7">
    <name type="scientific">Pasteurella atlantica</name>
    <dbReference type="NCBI Taxonomy" id="2827233"/>
    <lineage>
        <taxon>Bacteria</taxon>
        <taxon>Pseudomonadati</taxon>
        <taxon>Pseudomonadota</taxon>
        <taxon>Gammaproteobacteria</taxon>
        <taxon>Pasteurellales</taxon>
        <taxon>Pasteurellaceae</taxon>
        <taxon>Pasteurella</taxon>
    </lineage>
</organism>
<proteinExistence type="inferred from homology"/>
<dbReference type="InterPro" id="IPR036390">
    <property type="entry name" value="WH_DNA-bd_sf"/>
</dbReference>
<keyword evidence="4" id="KW-0804">Transcription</keyword>
<dbReference type="Gene3D" id="3.40.190.290">
    <property type="match status" value="1"/>
</dbReference>
<protein>
    <submittedName>
        <fullName evidence="6">LysR family transcriptional regulator</fullName>
    </submittedName>
</protein>
<evidence type="ECO:0000256" key="3">
    <source>
        <dbReference type="ARBA" id="ARBA00023125"/>
    </source>
</evidence>
<dbReference type="GO" id="GO:0043565">
    <property type="term" value="F:sequence-specific DNA binding"/>
    <property type="evidence" value="ECO:0007669"/>
    <property type="project" value="TreeGrafter"/>
</dbReference>
<sequence>MLNNLSLFVTIVKSGSFQKAATQMNIPTSTLTRRLQRLEASLDCKLLHRSSRGIKLTQEGETYFEKCQPILAMLEQNIQDIHQHTTQASGTVRVLAPINLSLFMANFWYDFLIKYPDIDLILQLNNCNDNLLEQGADLALRTGKQNNANLIQKRLATTPTCIVATKEYLQNNTPIHHPLDLQHHHWLVAQPLSNIVLTNEKTDERVHLTIPKARLQVNEVSLCIDLVKQNLGLSYVPEILCQTELKKGELIKLLPTWQIPERTIYVLWNEQKQLPKRVKVLVEELVAFFESYRGE</sequence>
<dbReference type="GO" id="GO:0006351">
    <property type="term" value="P:DNA-templated transcription"/>
    <property type="evidence" value="ECO:0007669"/>
    <property type="project" value="TreeGrafter"/>
</dbReference>
<evidence type="ECO:0000256" key="4">
    <source>
        <dbReference type="ARBA" id="ARBA00023163"/>
    </source>
</evidence>
<dbReference type="Gene3D" id="1.10.10.10">
    <property type="entry name" value="Winged helix-like DNA-binding domain superfamily/Winged helix DNA-binding domain"/>
    <property type="match status" value="1"/>
</dbReference>
<keyword evidence="3" id="KW-0238">DNA-binding</keyword>
<name>A0AAW8CNH9_9PAST</name>
<dbReference type="InterPro" id="IPR000847">
    <property type="entry name" value="LysR_HTH_N"/>
</dbReference>
<dbReference type="PANTHER" id="PTHR30537">
    <property type="entry name" value="HTH-TYPE TRANSCRIPTIONAL REGULATOR"/>
    <property type="match status" value="1"/>
</dbReference>
<dbReference type="CDD" id="cd08422">
    <property type="entry name" value="PBP2_CrgA_like"/>
    <property type="match status" value="1"/>
</dbReference>
<dbReference type="InterPro" id="IPR036388">
    <property type="entry name" value="WH-like_DNA-bd_sf"/>
</dbReference>
<comment type="similarity">
    <text evidence="1">Belongs to the LysR transcriptional regulatory family.</text>
</comment>
<gene>
    <name evidence="6" type="ORF">QJU78_03415</name>
</gene>
<keyword evidence="2" id="KW-0805">Transcription regulation</keyword>
<dbReference type="EMBL" id="JASAYJ010000005">
    <property type="protein sequence ID" value="MDP8186831.1"/>
    <property type="molecule type" value="Genomic_DNA"/>
</dbReference>
<dbReference type="SUPFAM" id="SSF46785">
    <property type="entry name" value="Winged helix' DNA-binding domain"/>
    <property type="match status" value="1"/>
</dbReference>
<dbReference type="AlphaFoldDB" id="A0AAW8CNH9"/>
<comment type="caution">
    <text evidence="6">The sequence shown here is derived from an EMBL/GenBank/DDBJ whole genome shotgun (WGS) entry which is preliminary data.</text>
</comment>
<reference evidence="6" key="1">
    <citation type="journal article" date="2023" name="Front. Microbiol.">
        <title>Phylogeography and host specificity of Pasteurellaceae pathogenic to sea-farmed fish in the north-east Atlantic.</title>
        <authorList>
            <person name="Gulla S."/>
            <person name="Colquhoun D.J."/>
            <person name="Olsen A.B."/>
            <person name="Spilsberg B."/>
            <person name="Lagesen K."/>
            <person name="Aakesson C.P."/>
            <person name="Strom S."/>
            <person name="Manji F."/>
            <person name="Birkbeck T.H."/>
            <person name="Nilsen H.K."/>
        </authorList>
    </citation>
    <scope>NUCLEOTIDE SEQUENCE</scope>
    <source>
        <strain evidence="6">VIB1234</strain>
    </source>
</reference>
<evidence type="ECO:0000256" key="2">
    <source>
        <dbReference type="ARBA" id="ARBA00023015"/>
    </source>
</evidence>
<dbReference type="SUPFAM" id="SSF53850">
    <property type="entry name" value="Periplasmic binding protein-like II"/>
    <property type="match status" value="1"/>
</dbReference>
<dbReference type="InterPro" id="IPR005119">
    <property type="entry name" value="LysR_subst-bd"/>
</dbReference>
<evidence type="ECO:0000259" key="5">
    <source>
        <dbReference type="PROSITE" id="PS50931"/>
    </source>
</evidence>
<dbReference type="Pfam" id="PF03466">
    <property type="entry name" value="LysR_substrate"/>
    <property type="match status" value="1"/>
</dbReference>
<dbReference type="PANTHER" id="PTHR30537:SF5">
    <property type="entry name" value="HTH-TYPE TRANSCRIPTIONAL ACTIVATOR TTDR-RELATED"/>
    <property type="match status" value="1"/>
</dbReference>
<dbReference type="FunFam" id="1.10.10.10:FF:000001">
    <property type="entry name" value="LysR family transcriptional regulator"/>
    <property type="match status" value="1"/>
</dbReference>
<evidence type="ECO:0000313" key="6">
    <source>
        <dbReference type="EMBL" id="MDP8186831.1"/>
    </source>
</evidence>
<evidence type="ECO:0000256" key="1">
    <source>
        <dbReference type="ARBA" id="ARBA00009437"/>
    </source>
</evidence>